<reference evidence="2 3" key="1">
    <citation type="journal article" date="2018" name="Nat. Biotechnol.">
        <title>A standardized bacterial taxonomy based on genome phylogeny substantially revises the tree of life.</title>
        <authorList>
            <person name="Parks D.H."/>
            <person name="Chuvochina M."/>
            <person name="Waite D.W."/>
            <person name="Rinke C."/>
            <person name="Skarshewski A."/>
            <person name="Chaumeil P.A."/>
            <person name="Hugenholtz P."/>
        </authorList>
    </citation>
    <scope>NUCLEOTIDE SEQUENCE [LARGE SCALE GENOMIC DNA]</scope>
    <source>
        <strain evidence="2">UBA11978</strain>
    </source>
</reference>
<dbReference type="EMBL" id="DNAN01000639">
    <property type="protein sequence ID" value="HAW77683.1"/>
    <property type="molecule type" value="Genomic_DNA"/>
</dbReference>
<sequence>MDLTFNMNEFGFGKGFDAKAVKMIGATAVGIIKERTQNKKLDPDGKRFLPYSSSYREFREKNGRNGSPVDLTFTGQMVGSTKVLSKSTKKKSFELIIGPSPSKRKIKTKGKGKSNKSRPSNNAIAFFLATANKPRNFVGLSEAEVERIGKEVSNMIIKGGFKFKVSKLILK</sequence>
<name>A0A350P8R6_9ALTE</name>
<dbReference type="AlphaFoldDB" id="A0A350P8R6"/>
<accession>A0A350P8R6</accession>
<evidence type="ECO:0000313" key="2">
    <source>
        <dbReference type="EMBL" id="HAW77683.1"/>
    </source>
</evidence>
<proteinExistence type="predicted"/>
<feature type="compositionally biased region" description="Basic residues" evidence="1">
    <location>
        <begin position="102"/>
        <end position="116"/>
    </location>
</feature>
<comment type="caution">
    <text evidence="2">The sequence shown here is derived from an EMBL/GenBank/DDBJ whole genome shotgun (WGS) entry which is preliminary data.</text>
</comment>
<protein>
    <submittedName>
        <fullName evidence="2">Uncharacterized protein</fullName>
    </submittedName>
</protein>
<organism evidence="2 3">
    <name type="scientific">Alteromonas australica</name>
    <dbReference type="NCBI Taxonomy" id="589873"/>
    <lineage>
        <taxon>Bacteria</taxon>
        <taxon>Pseudomonadati</taxon>
        <taxon>Pseudomonadota</taxon>
        <taxon>Gammaproteobacteria</taxon>
        <taxon>Alteromonadales</taxon>
        <taxon>Alteromonadaceae</taxon>
        <taxon>Alteromonas/Salinimonas group</taxon>
        <taxon>Alteromonas</taxon>
    </lineage>
</organism>
<feature type="region of interest" description="Disordered" evidence="1">
    <location>
        <begin position="99"/>
        <end position="119"/>
    </location>
</feature>
<evidence type="ECO:0000256" key="1">
    <source>
        <dbReference type="SAM" id="MobiDB-lite"/>
    </source>
</evidence>
<evidence type="ECO:0000313" key="3">
    <source>
        <dbReference type="Proteomes" id="UP000263517"/>
    </source>
</evidence>
<dbReference type="Proteomes" id="UP000263517">
    <property type="component" value="Unassembled WGS sequence"/>
</dbReference>
<gene>
    <name evidence="2" type="ORF">DCW74_18350</name>
</gene>